<protein>
    <submittedName>
        <fullName evidence="1">Uncharacterized protein</fullName>
    </submittedName>
</protein>
<evidence type="ECO:0000313" key="2">
    <source>
        <dbReference type="Proteomes" id="UP001242480"/>
    </source>
</evidence>
<comment type="caution">
    <text evidence="1">The sequence shown here is derived from an EMBL/GenBank/DDBJ whole genome shotgun (WGS) entry which is preliminary data.</text>
</comment>
<keyword evidence="2" id="KW-1185">Reference proteome</keyword>
<reference evidence="1 2" key="1">
    <citation type="submission" date="2023-07" db="EMBL/GenBank/DDBJ databases">
        <title>Genomic Encyclopedia of Type Strains, Phase IV (KMG-IV): sequencing the most valuable type-strain genomes for metagenomic binning, comparative biology and taxonomic classification.</title>
        <authorList>
            <person name="Goeker M."/>
        </authorList>
    </citation>
    <scope>NUCLEOTIDE SEQUENCE [LARGE SCALE GENOMIC DNA]</scope>
    <source>
        <strain evidence="1 2">DSM 19619</strain>
    </source>
</reference>
<sequence length="101" mass="10292">MSAVILGPQGPNFTTLRPATDPVASGALQTWFQPCSAPGTTDGTEITASWLNGITAQLRTVIIDAATDAEGEPDDMLKNAILAMVDAGGGSGFAAEQLTTI</sequence>
<dbReference type="Proteomes" id="UP001242480">
    <property type="component" value="Unassembled WGS sequence"/>
</dbReference>
<evidence type="ECO:0000313" key="1">
    <source>
        <dbReference type="EMBL" id="MDQ0472826.1"/>
    </source>
</evidence>
<accession>A0ABU0JEW4</accession>
<proteinExistence type="predicted"/>
<gene>
    <name evidence="1" type="ORF">QO011_005856</name>
</gene>
<name>A0ABU0JEW4_9HYPH</name>
<dbReference type="EMBL" id="JAUSVX010000013">
    <property type="protein sequence ID" value="MDQ0472826.1"/>
    <property type="molecule type" value="Genomic_DNA"/>
</dbReference>
<dbReference type="RefSeq" id="WP_307280203.1">
    <property type="nucleotide sequence ID" value="NZ_JAUSVX010000013.1"/>
</dbReference>
<organism evidence="1 2">
    <name type="scientific">Labrys wisconsinensis</name>
    <dbReference type="NCBI Taxonomy" id="425677"/>
    <lineage>
        <taxon>Bacteria</taxon>
        <taxon>Pseudomonadati</taxon>
        <taxon>Pseudomonadota</taxon>
        <taxon>Alphaproteobacteria</taxon>
        <taxon>Hyphomicrobiales</taxon>
        <taxon>Xanthobacteraceae</taxon>
        <taxon>Labrys</taxon>
    </lineage>
</organism>